<dbReference type="InterPro" id="IPR013785">
    <property type="entry name" value="Aldolase_TIM"/>
</dbReference>
<evidence type="ECO:0000256" key="1">
    <source>
        <dbReference type="SAM" id="MobiDB-lite"/>
    </source>
</evidence>
<dbReference type="InterPro" id="IPR002220">
    <property type="entry name" value="DapA-like"/>
</dbReference>
<dbReference type="AlphaFoldDB" id="A0A1W5CTL3"/>
<evidence type="ECO:0000313" key="2">
    <source>
        <dbReference type="EMBL" id="SLM34234.1"/>
    </source>
</evidence>
<organism evidence="2 3">
    <name type="scientific">Lasallia pustulata</name>
    <dbReference type="NCBI Taxonomy" id="136370"/>
    <lineage>
        <taxon>Eukaryota</taxon>
        <taxon>Fungi</taxon>
        <taxon>Dikarya</taxon>
        <taxon>Ascomycota</taxon>
        <taxon>Pezizomycotina</taxon>
        <taxon>Lecanoromycetes</taxon>
        <taxon>OSLEUM clade</taxon>
        <taxon>Umbilicariomycetidae</taxon>
        <taxon>Umbilicariales</taxon>
        <taxon>Umbilicariaceae</taxon>
        <taxon>Lasallia</taxon>
    </lineage>
</organism>
<protein>
    <submittedName>
        <fullName evidence="2">Dihydrodipicolinate synthetase</fullName>
    </submittedName>
</protein>
<dbReference type="PRINTS" id="PR00146">
    <property type="entry name" value="DHPICSNTHASE"/>
</dbReference>
<dbReference type="EMBL" id="FWEW01000263">
    <property type="protein sequence ID" value="SLM34234.1"/>
    <property type="molecule type" value="Genomic_DNA"/>
</dbReference>
<keyword evidence="3" id="KW-1185">Reference proteome</keyword>
<dbReference type="SUPFAM" id="SSF51569">
    <property type="entry name" value="Aldolase"/>
    <property type="match status" value="1"/>
</dbReference>
<dbReference type="Gene3D" id="3.20.20.70">
    <property type="entry name" value="Aldolase class I"/>
    <property type="match status" value="1"/>
</dbReference>
<dbReference type="CDD" id="cd00408">
    <property type="entry name" value="DHDPS-like"/>
    <property type="match status" value="1"/>
</dbReference>
<dbReference type="SMART" id="SM01130">
    <property type="entry name" value="DHDPS"/>
    <property type="match status" value="1"/>
</dbReference>
<evidence type="ECO:0000313" key="3">
    <source>
        <dbReference type="Proteomes" id="UP000192927"/>
    </source>
</evidence>
<feature type="compositionally biased region" description="Low complexity" evidence="1">
    <location>
        <begin position="1"/>
        <end position="13"/>
    </location>
</feature>
<sequence>MSTLPSPSPTSETFNQRDLPPSTSRLTALDSLYSQSPSFSSSSISSSSASSVDEPPSRALTPGIYVPTLTFFDPQTEDLDLPTIASHAVRLASARISGLTTLGSTGEAVHLTHSERALVTRTTRRALDAAGHHTLPLIVGCGAQSTRETIALCHEALHAGGDYALILPPSYYKASLSSAHLLAFFTDVADASPLPVLVYNYPAATSGTDLDSDALASLAAHPNIAGCKLTCGNTGKLARLAAATDAATPARPGSGFLCLGGSADFTLQTLVAGGSGVMLSPTGPAIPVHLLYALIVNDGACKISIDGRDH</sequence>
<accession>A0A1W5CTL3</accession>
<dbReference type="Pfam" id="PF00701">
    <property type="entry name" value="DHDPS"/>
    <property type="match status" value="1"/>
</dbReference>
<dbReference type="Proteomes" id="UP000192927">
    <property type="component" value="Unassembled WGS sequence"/>
</dbReference>
<feature type="region of interest" description="Disordered" evidence="1">
    <location>
        <begin position="1"/>
        <end position="59"/>
    </location>
</feature>
<reference evidence="3" key="1">
    <citation type="submission" date="2017-03" db="EMBL/GenBank/DDBJ databases">
        <authorList>
            <person name="Sharma R."/>
            <person name="Thines M."/>
        </authorList>
    </citation>
    <scope>NUCLEOTIDE SEQUENCE [LARGE SCALE GENOMIC DNA]</scope>
</reference>
<name>A0A1W5CTL3_9LECA</name>
<dbReference type="PANTHER" id="PTHR12128">
    <property type="entry name" value="DIHYDRODIPICOLINATE SYNTHASE"/>
    <property type="match status" value="1"/>
</dbReference>
<feature type="compositionally biased region" description="Low complexity" evidence="1">
    <location>
        <begin position="31"/>
        <end position="54"/>
    </location>
</feature>
<dbReference type="GO" id="GO:0008840">
    <property type="term" value="F:4-hydroxy-tetrahydrodipicolinate synthase activity"/>
    <property type="evidence" value="ECO:0007669"/>
    <property type="project" value="TreeGrafter"/>
</dbReference>
<proteinExistence type="predicted"/>
<dbReference type="PANTHER" id="PTHR12128:SF52">
    <property type="entry name" value="4-HYDROXY-2-OXOGLUTARATE ALDOLASE, MITOCHONDRIAL-RELATED"/>
    <property type="match status" value="1"/>
</dbReference>